<feature type="chain" id="PRO_5002900697" description="FecR protein domain-containing protein" evidence="1">
    <location>
        <begin position="20"/>
        <end position="229"/>
    </location>
</feature>
<evidence type="ECO:0000313" key="3">
    <source>
        <dbReference type="EMBL" id="ACO03870.1"/>
    </source>
</evidence>
<evidence type="ECO:0000313" key="4">
    <source>
        <dbReference type="Proteomes" id="UP000001366"/>
    </source>
</evidence>
<gene>
    <name evidence="3" type="ordered locus">PERMA_0987</name>
</gene>
<evidence type="ECO:0000256" key="1">
    <source>
        <dbReference type="SAM" id="SignalP"/>
    </source>
</evidence>
<protein>
    <recommendedName>
        <fullName evidence="2">FecR protein domain-containing protein</fullName>
    </recommendedName>
</protein>
<dbReference type="eggNOG" id="ENOG5033K2C">
    <property type="taxonomic scope" value="Bacteria"/>
</dbReference>
<feature type="signal peptide" evidence="1">
    <location>
        <begin position="1"/>
        <end position="19"/>
    </location>
</feature>
<dbReference type="PaxDb" id="123214-PERMA_0987"/>
<dbReference type="AlphaFoldDB" id="C0QQ27"/>
<dbReference type="Proteomes" id="UP000001366">
    <property type="component" value="Chromosome"/>
</dbReference>
<keyword evidence="4" id="KW-1185">Reference proteome</keyword>
<reference evidence="3 4" key="1">
    <citation type="journal article" date="2009" name="J. Bacteriol.">
        <title>Complete and draft genome sequences of six members of the Aquificales.</title>
        <authorList>
            <person name="Reysenbach A.L."/>
            <person name="Hamamura N."/>
            <person name="Podar M."/>
            <person name="Griffiths E."/>
            <person name="Ferreira S."/>
            <person name="Hochstein R."/>
            <person name="Heidelberg J."/>
            <person name="Johnson J."/>
            <person name="Mead D."/>
            <person name="Pohorille A."/>
            <person name="Sarmiento M."/>
            <person name="Schweighofer K."/>
            <person name="Seshadri R."/>
            <person name="Voytek M.A."/>
        </authorList>
    </citation>
    <scope>NUCLEOTIDE SEQUENCE [LARGE SCALE GENOMIC DNA]</scope>
    <source>
        <strain evidence="4">DSM 14350 / EX-H1</strain>
    </source>
</reference>
<evidence type="ECO:0000259" key="2">
    <source>
        <dbReference type="Pfam" id="PF04773"/>
    </source>
</evidence>
<dbReference type="Pfam" id="PF04773">
    <property type="entry name" value="FecR"/>
    <property type="match status" value="1"/>
</dbReference>
<dbReference type="STRING" id="123214.PERMA_0987"/>
<dbReference type="RefSeq" id="WP_012676109.1">
    <property type="nucleotide sequence ID" value="NC_012440.1"/>
</dbReference>
<dbReference type="OrthoDB" id="14167at2"/>
<accession>C0QQ27</accession>
<dbReference type="Gene3D" id="2.60.120.1440">
    <property type="match status" value="1"/>
</dbReference>
<dbReference type="PANTHER" id="PTHR38731">
    <property type="entry name" value="LIPL45-RELATED LIPOPROTEIN-RELATED"/>
    <property type="match status" value="1"/>
</dbReference>
<dbReference type="HOGENOM" id="CLU_1193241_0_0_0"/>
<keyword evidence="1" id="KW-0732">Signal</keyword>
<dbReference type="EMBL" id="CP001230">
    <property type="protein sequence ID" value="ACO03870.1"/>
    <property type="molecule type" value="Genomic_DNA"/>
</dbReference>
<name>C0QQ27_PERMH</name>
<feature type="domain" description="FecR protein" evidence="2">
    <location>
        <begin position="57"/>
        <end position="146"/>
    </location>
</feature>
<organism evidence="3 4">
    <name type="scientific">Persephonella marina (strain DSM 14350 / EX-H1)</name>
    <dbReference type="NCBI Taxonomy" id="123214"/>
    <lineage>
        <taxon>Bacteria</taxon>
        <taxon>Pseudomonadati</taxon>
        <taxon>Aquificota</taxon>
        <taxon>Aquificia</taxon>
        <taxon>Aquificales</taxon>
        <taxon>Hydrogenothermaceae</taxon>
        <taxon>Persephonella</taxon>
    </lineage>
</organism>
<proteinExistence type="predicted"/>
<dbReference type="KEGG" id="pmx:PERMA_0987"/>
<dbReference type="InterPro" id="IPR006860">
    <property type="entry name" value="FecR"/>
</dbReference>
<sequence>MRIKAVFVFMIFAITSLYAQEAGKIVQYEGVVKVHREDKVRPVKVDHPDFPIFVRDIVRTKSRSLAFIRFIDGSKVVLTEKSSLIVQDLDMVSANEGRVLFKIEKRGKLKGLKVKARSVVIGVKGTKFIIDMTDDSMNIFLKEGVISVRSLVGEFIRYRQREISEFERFKEEQIGGYEKYKKEMEEEFKEFVKEFEMRGGTAVSIKDGEVRDIKIPPYIEKEFELLDRF</sequence>